<dbReference type="RefSeq" id="WP_136829524.1">
    <property type="nucleotide sequence ID" value="NZ_SWBM01000001.1"/>
</dbReference>
<dbReference type="SUPFAM" id="SSF46689">
    <property type="entry name" value="Homeodomain-like"/>
    <property type="match status" value="1"/>
</dbReference>
<accession>A0A4U1D8L9</accession>
<dbReference type="EMBL" id="SWBM01000001">
    <property type="protein sequence ID" value="TKC18831.1"/>
    <property type="molecule type" value="Genomic_DNA"/>
</dbReference>
<evidence type="ECO:0000256" key="3">
    <source>
        <dbReference type="PROSITE-ProRule" id="PRU00335"/>
    </source>
</evidence>
<dbReference type="GO" id="GO:0003677">
    <property type="term" value="F:DNA binding"/>
    <property type="evidence" value="ECO:0007669"/>
    <property type="project" value="UniProtKB-UniRule"/>
</dbReference>
<dbReference type="InterPro" id="IPR039532">
    <property type="entry name" value="TetR_C_Firmicutes"/>
</dbReference>
<dbReference type="InterPro" id="IPR050624">
    <property type="entry name" value="HTH-type_Tx_Regulator"/>
</dbReference>
<dbReference type="PANTHER" id="PTHR43479">
    <property type="entry name" value="ACREF/ENVCD OPERON REPRESSOR-RELATED"/>
    <property type="match status" value="1"/>
</dbReference>
<dbReference type="Pfam" id="PF14278">
    <property type="entry name" value="TetR_C_8"/>
    <property type="match status" value="1"/>
</dbReference>
<comment type="caution">
    <text evidence="5">The sequence shown here is derived from an EMBL/GenBank/DDBJ whole genome shotgun (WGS) entry which is preliminary data.</text>
</comment>
<dbReference type="Pfam" id="PF00440">
    <property type="entry name" value="TetR_N"/>
    <property type="match status" value="1"/>
</dbReference>
<protein>
    <submittedName>
        <fullName evidence="5">TetR/AcrR family transcriptional regulator</fullName>
    </submittedName>
</protein>
<dbReference type="AlphaFoldDB" id="A0A4U1D8L9"/>
<evidence type="ECO:0000313" key="6">
    <source>
        <dbReference type="Proteomes" id="UP000307756"/>
    </source>
</evidence>
<dbReference type="PROSITE" id="PS50977">
    <property type="entry name" value="HTH_TETR_2"/>
    <property type="match status" value="1"/>
</dbReference>
<name>A0A4U1D8L9_9BACI</name>
<evidence type="ECO:0000313" key="5">
    <source>
        <dbReference type="EMBL" id="TKC18831.1"/>
    </source>
</evidence>
<dbReference type="InterPro" id="IPR009057">
    <property type="entry name" value="Homeodomain-like_sf"/>
</dbReference>
<keyword evidence="1" id="KW-0678">Repressor</keyword>
<dbReference type="InterPro" id="IPR001647">
    <property type="entry name" value="HTH_TetR"/>
</dbReference>
<keyword evidence="2 3" id="KW-0238">DNA-binding</keyword>
<evidence type="ECO:0000256" key="1">
    <source>
        <dbReference type="ARBA" id="ARBA00022491"/>
    </source>
</evidence>
<reference evidence="5 6" key="1">
    <citation type="journal article" date="2011" name="J. Microbiol.">
        <title>Bacillus kyonggiensis sp. nov., isolated from soil of a lettuce field.</title>
        <authorList>
            <person name="Dong K."/>
            <person name="Lee S."/>
        </authorList>
    </citation>
    <scope>NUCLEOTIDE SEQUENCE [LARGE SCALE GENOMIC DNA]</scope>
    <source>
        <strain evidence="5 6">NB22</strain>
    </source>
</reference>
<evidence type="ECO:0000259" key="4">
    <source>
        <dbReference type="PROSITE" id="PS50977"/>
    </source>
</evidence>
<dbReference type="Proteomes" id="UP000307756">
    <property type="component" value="Unassembled WGS sequence"/>
</dbReference>
<dbReference type="OrthoDB" id="9810250at2"/>
<feature type="DNA-binding region" description="H-T-H motif" evidence="3">
    <location>
        <begin position="33"/>
        <end position="52"/>
    </location>
</feature>
<dbReference type="PANTHER" id="PTHR43479:SF7">
    <property type="entry name" value="TETR-FAMILY TRANSCRIPTIONAL REGULATOR"/>
    <property type="match status" value="1"/>
</dbReference>
<evidence type="ECO:0000256" key="2">
    <source>
        <dbReference type="ARBA" id="ARBA00023125"/>
    </source>
</evidence>
<proteinExistence type="predicted"/>
<gene>
    <name evidence="5" type="ORF">FA727_04545</name>
</gene>
<sequence length="201" mass="23414">MSTNIDRRILKSKQALKDALLSLMKEKDFKEITITDIVKLADLNRGTFYKNYQYKEDILEELIDDIITDLTNSYREPYKSIDNFDIKNLTSSAIKIFDHVSKYGSFYTLIVKSTNLSGFQNKICEVIKNLALQDLFNQHVSSKINREIQASYHAYAIFGMIIEWVNQGFSYSSNYMAEQLLEILKNTHGNTIYKLHPEDNR</sequence>
<dbReference type="Gene3D" id="1.10.357.10">
    <property type="entry name" value="Tetracycline Repressor, domain 2"/>
    <property type="match status" value="1"/>
</dbReference>
<keyword evidence="6" id="KW-1185">Reference proteome</keyword>
<organism evidence="5 6">
    <name type="scientific">Robertmurraya kyonggiensis</name>
    <dbReference type="NCBI Taxonomy" id="1037680"/>
    <lineage>
        <taxon>Bacteria</taxon>
        <taxon>Bacillati</taxon>
        <taxon>Bacillota</taxon>
        <taxon>Bacilli</taxon>
        <taxon>Bacillales</taxon>
        <taxon>Bacillaceae</taxon>
        <taxon>Robertmurraya</taxon>
    </lineage>
</organism>
<feature type="domain" description="HTH tetR-type" evidence="4">
    <location>
        <begin position="10"/>
        <end position="70"/>
    </location>
</feature>